<reference evidence="1" key="1">
    <citation type="submission" date="2018-02" db="EMBL/GenBank/DDBJ databases">
        <title>Rhizophora mucronata_Transcriptome.</title>
        <authorList>
            <person name="Meera S.P."/>
            <person name="Sreeshan A."/>
            <person name="Augustine A."/>
        </authorList>
    </citation>
    <scope>NUCLEOTIDE SEQUENCE</scope>
    <source>
        <tissue evidence="1">Leaf</tissue>
    </source>
</reference>
<name>A0A2P2P3Q0_RHIMU</name>
<sequence length="18" mass="2112">MSSILFCLQFLLSLFDSF</sequence>
<evidence type="ECO:0000313" key="1">
    <source>
        <dbReference type="EMBL" id="MBX49385.1"/>
    </source>
</evidence>
<accession>A0A2P2P3Q0</accession>
<protein>
    <submittedName>
        <fullName evidence="1">Uncharacterized protein</fullName>
    </submittedName>
</protein>
<dbReference type="EMBL" id="GGEC01068901">
    <property type="protein sequence ID" value="MBX49385.1"/>
    <property type="molecule type" value="Transcribed_RNA"/>
</dbReference>
<dbReference type="AlphaFoldDB" id="A0A2P2P3Q0"/>
<organism evidence="1">
    <name type="scientific">Rhizophora mucronata</name>
    <name type="common">Asiatic mangrove</name>
    <dbReference type="NCBI Taxonomy" id="61149"/>
    <lineage>
        <taxon>Eukaryota</taxon>
        <taxon>Viridiplantae</taxon>
        <taxon>Streptophyta</taxon>
        <taxon>Embryophyta</taxon>
        <taxon>Tracheophyta</taxon>
        <taxon>Spermatophyta</taxon>
        <taxon>Magnoliopsida</taxon>
        <taxon>eudicotyledons</taxon>
        <taxon>Gunneridae</taxon>
        <taxon>Pentapetalae</taxon>
        <taxon>rosids</taxon>
        <taxon>fabids</taxon>
        <taxon>Malpighiales</taxon>
        <taxon>Rhizophoraceae</taxon>
        <taxon>Rhizophora</taxon>
    </lineage>
</organism>
<proteinExistence type="predicted"/>